<dbReference type="InterPro" id="IPR009057">
    <property type="entry name" value="Homeodomain-like_sf"/>
</dbReference>
<reference evidence="8" key="1">
    <citation type="submission" date="2016-06" db="EMBL/GenBank/DDBJ databases">
        <authorList>
            <person name="Varghese N."/>
            <person name="Submissions Spin"/>
        </authorList>
    </citation>
    <scope>NUCLEOTIDE SEQUENCE [LARGE SCALE GENOMIC DNA]</scope>
    <source>
        <strain evidence="8">DSM 45431</strain>
    </source>
</reference>
<name>A0A1C6RNS6_9ACTN</name>
<dbReference type="Gene3D" id="1.10.357.10">
    <property type="entry name" value="Tetracycline Repressor, domain 2"/>
    <property type="match status" value="1"/>
</dbReference>
<gene>
    <name evidence="7" type="ORF">GA0070624_1592</name>
</gene>
<dbReference type="SUPFAM" id="SSF46689">
    <property type="entry name" value="Homeodomain-like"/>
    <property type="match status" value="1"/>
</dbReference>
<sequence length="205" mass="22582">MWVVPRVSDEHRAARRQQILDAARRCFLRDGFHNTSMQDVIAEAGLSVGAVYRYFPSKNDLITSIAESVVGRAEEVFAELARHDPPLPLIEALDRALAYVDTQTGEDGVLRLAIQVWSEAQRDPSLAEFVAATYTGLRRHYASVVRRAQQAGEVPADADPEAVGAALFGLVPGYFMQRMLTGSPDRETYLAGVRTLLAAHHPAPR</sequence>
<protein>
    <submittedName>
        <fullName evidence="7">Transcriptional regulator, TetR family</fullName>
    </submittedName>
</protein>
<evidence type="ECO:0000313" key="7">
    <source>
        <dbReference type="EMBL" id="SCL18709.1"/>
    </source>
</evidence>
<dbReference type="OrthoDB" id="5242390at2"/>
<keyword evidence="2" id="KW-0805">Transcription regulation</keyword>
<dbReference type="STRING" id="568872.GA0070624_1592"/>
<dbReference type="AlphaFoldDB" id="A0A1C6RNS6"/>
<keyword evidence="1" id="KW-0678">Repressor</keyword>
<dbReference type="InterPro" id="IPR039538">
    <property type="entry name" value="BetI_C"/>
</dbReference>
<feature type="domain" description="HTH tetR-type" evidence="6">
    <location>
        <begin position="13"/>
        <end position="73"/>
    </location>
</feature>
<dbReference type="Pfam" id="PF00440">
    <property type="entry name" value="TetR_N"/>
    <property type="match status" value="1"/>
</dbReference>
<dbReference type="PANTHER" id="PTHR30055:SF229">
    <property type="entry name" value="HTH-TYPE TRANSCRIPTIONAL REPRESSOR RV1474C"/>
    <property type="match status" value="1"/>
</dbReference>
<proteinExistence type="predicted"/>
<accession>A0A1C6RNS6</accession>
<dbReference type="SUPFAM" id="SSF48498">
    <property type="entry name" value="Tetracyclin repressor-like, C-terminal domain"/>
    <property type="match status" value="1"/>
</dbReference>
<keyword evidence="3 5" id="KW-0238">DNA-binding</keyword>
<evidence type="ECO:0000256" key="5">
    <source>
        <dbReference type="PROSITE-ProRule" id="PRU00335"/>
    </source>
</evidence>
<feature type="DNA-binding region" description="H-T-H motif" evidence="5">
    <location>
        <begin position="36"/>
        <end position="55"/>
    </location>
</feature>
<evidence type="ECO:0000313" key="8">
    <source>
        <dbReference type="Proteomes" id="UP000199413"/>
    </source>
</evidence>
<dbReference type="PRINTS" id="PR00455">
    <property type="entry name" value="HTHTETR"/>
</dbReference>
<dbReference type="FunFam" id="1.10.10.60:FF:000141">
    <property type="entry name" value="TetR family transcriptional regulator"/>
    <property type="match status" value="1"/>
</dbReference>
<dbReference type="EMBL" id="FMHV01000002">
    <property type="protein sequence ID" value="SCL18709.1"/>
    <property type="molecule type" value="Genomic_DNA"/>
</dbReference>
<dbReference type="InterPro" id="IPR050109">
    <property type="entry name" value="HTH-type_TetR-like_transc_reg"/>
</dbReference>
<dbReference type="Proteomes" id="UP000199413">
    <property type="component" value="Unassembled WGS sequence"/>
</dbReference>
<evidence type="ECO:0000256" key="2">
    <source>
        <dbReference type="ARBA" id="ARBA00023015"/>
    </source>
</evidence>
<dbReference type="InterPro" id="IPR023772">
    <property type="entry name" value="DNA-bd_HTH_TetR-type_CS"/>
</dbReference>
<dbReference type="GO" id="GO:0000976">
    <property type="term" value="F:transcription cis-regulatory region binding"/>
    <property type="evidence" value="ECO:0007669"/>
    <property type="project" value="TreeGrafter"/>
</dbReference>
<evidence type="ECO:0000256" key="1">
    <source>
        <dbReference type="ARBA" id="ARBA00022491"/>
    </source>
</evidence>
<dbReference type="GO" id="GO:0003700">
    <property type="term" value="F:DNA-binding transcription factor activity"/>
    <property type="evidence" value="ECO:0007669"/>
    <property type="project" value="TreeGrafter"/>
</dbReference>
<evidence type="ECO:0000259" key="6">
    <source>
        <dbReference type="PROSITE" id="PS50977"/>
    </source>
</evidence>
<evidence type="ECO:0000256" key="4">
    <source>
        <dbReference type="ARBA" id="ARBA00023163"/>
    </source>
</evidence>
<dbReference type="InterPro" id="IPR001647">
    <property type="entry name" value="HTH_TetR"/>
</dbReference>
<dbReference type="InterPro" id="IPR036271">
    <property type="entry name" value="Tet_transcr_reg_TetR-rel_C_sf"/>
</dbReference>
<dbReference type="PROSITE" id="PS50977">
    <property type="entry name" value="HTH_TETR_2"/>
    <property type="match status" value="1"/>
</dbReference>
<evidence type="ECO:0000256" key="3">
    <source>
        <dbReference type="ARBA" id="ARBA00023125"/>
    </source>
</evidence>
<dbReference type="Pfam" id="PF13977">
    <property type="entry name" value="TetR_C_6"/>
    <property type="match status" value="1"/>
</dbReference>
<keyword evidence="4" id="KW-0804">Transcription</keyword>
<dbReference type="PROSITE" id="PS01081">
    <property type="entry name" value="HTH_TETR_1"/>
    <property type="match status" value="1"/>
</dbReference>
<dbReference type="GO" id="GO:0045892">
    <property type="term" value="P:negative regulation of DNA-templated transcription"/>
    <property type="evidence" value="ECO:0007669"/>
    <property type="project" value="UniProtKB-ARBA"/>
</dbReference>
<organism evidence="7 8">
    <name type="scientific">Micromonospora rhizosphaerae</name>
    <dbReference type="NCBI Taxonomy" id="568872"/>
    <lineage>
        <taxon>Bacteria</taxon>
        <taxon>Bacillati</taxon>
        <taxon>Actinomycetota</taxon>
        <taxon>Actinomycetes</taxon>
        <taxon>Micromonosporales</taxon>
        <taxon>Micromonosporaceae</taxon>
        <taxon>Micromonospora</taxon>
    </lineage>
</organism>
<keyword evidence="8" id="KW-1185">Reference proteome</keyword>
<dbReference type="PANTHER" id="PTHR30055">
    <property type="entry name" value="HTH-TYPE TRANSCRIPTIONAL REGULATOR RUTR"/>
    <property type="match status" value="1"/>
</dbReference>